<sequence length="149" mass="16567">MVYANHWLGFQSYKLSLKLVSLPVLKAYSDAPRKSFELTREDIKKLPDKVQGNEVLIRRAKELHLSSYVLTCAYVYVFLVKATGEEGDATVMLPVEVDCRSWLDPPLPTNYFGNCVSGHGKAVKASDVVDPENGIAYVAFKLSDLVKGL</sequence>
<comment type="caution">
    <text evidence="1">The sequence shown here is derived from an EMBL/GenBank/DDBJ whole genome shotgun (WGS) entry which is preliminary data.</text>
</comment>
<reference evidence="2" key="1">
    <citation type="journal article" date="2023" name="Hortic. Res.">
        <title>A chromosome-level phased genome enabling allele-level studies in sweet orange: a case study on citrus Huanglongbing tolerance.</title>
        <authorList>
            <person name="Wu B."/>
            <person name="Yu Q."/>
            <person name="Deng Z."/>
            <person name="Duan Y."/>
            <person name="Luo F."/>
            <person name="Gmitter F. Jr."/>
        </authorList>
    </citation>
    <scope>NUCLEOTIDE SEQUENCE [LARGE SCALE GENOMIC DNA]</scope>
    <source>
        <strain evidence="2">cv. Valencia</strain>
    </source>
</reference>
<evidence type="ECO:0000313" key="1">
    <source>
        <dbReference type="EMBL" id="KAH9770303.1"/>
    </source>
</evidence>
<dbReference type="EMBL" id="CM039173">
    <property type="protein sequence ID" value="KAH9770303.1"/>
    <property type="molecule type" value="Genomic_DNA"/>
</dbReference>
<evidence type="ECO:0000313" key="2">
    <source>
        <dbReference type="Proteomes" id="UP000829398"/>
    </source>
</evidence>
<keyword evidence="2" id="KW-1185">Reference proteome</keyword>
<accession>A0ACB8LA60</accession>
<gene>
    <name evidence="1" type="ORF">KPL71_012329</name>
</gene>
<protein>
    <submittedName>
        <fullName evidence="1">Uncharacterized protein</fullName>
    </submittedName>
</protein>
<proteinExistence type="predicted"/>
<name>A0ACB8LA60_CITSI</name>
<dbReference type="Proteomes" id="UP000829398">
    <property type="component" value="Chromosome 4"/>
</dbReference>
<organism evidence="1 2">
    <name type="scientific">Citrus sinensis</name>
    <name type="common">Sweet orange</name>
    <name type="synonym">Citrus aurantium var. sinensis</name>
    <dbReference type="NCBI Taxonomy" id="2711"/>
    <lineage>
        <taxon>Eukaryota</taxon>
        <taxon>Viridiplantae</taxon>
        <taxon>Streptophyta</taxon>
        <taxon>Embryophyta</taxon>
        <taxon>Tracheophyta</taxon>
        <taxon>Spermatophyta</taxon>
        <taxon>Magnoliopsida</taxon>
        <taxon>eudicotyledons</taxon>
        <taxon>Gunneridae</taxon>
        <taxon>Pentapetalae</taxon>
        <taxon>rosids</taxon>
        <taxon>malvids</taxon>
        <taxon>Sapindales</taxon>
        <taxon>Rutaceae</taxon>
        <taxon>Aurantioideae</taxon>
        <taxon>Citrus</taxon>
    </lineage>
</organism>